<evidence type="ECO:0000313" key="1">
    <source>
        <dbReference type="EMBL" id="ETV98461.1"/>
    </source>
</evidence>
<dbReference type="EMBL" id="KI913969">
    <property type="protein sequence ID" value="ETV98461.1"/>
    <property type="molecule type" value="Genomic_DNA"/>
</dbReference>
<organism evidence="1">
    <name type="scientific">Aphanomyces invadans</name>
    <dbReference type="NCBI Taxonomy" id="157072"/>
    <lineage>
        <taxon>Eukaryota</taxon>
        <taxon>Sar</taxon>
        <taxon>Stramenopiles</taxon>
        <taxon>Oomycota</taxon>
        <taxon>Saprolegniomycetes</taxon>
        <taxon>Saprolegniales</taxon>
        <taxon>Verrucalvaceae</taxon>
        <taxon>Aphanomyces</taxon>
    </lineage>
</organism>
<sequence>MALKLPEDANLRLRAALKQRFHRLRHQGDLIRHTSDSSAWTPSAVPTFKEYYGSVETLLRHGTSRQHFQYLFNVYAVSTPHGISRSELLALIQDHVNMAREDARLFERTYTWLKKHVPSATAGHSYDAIAELLEAHPNQLLDHVHVNLDRCLAQLEANNTVYCRLPDDLAILIEQDL</sequence>
<proteinExistence type="predicted"/>
<dbReference type="VEuPathDB" id="FungiDB:H310_08605"/>
<dbReference type="AlphaFoldDB" id="A0A024TXW9"/>
<dbReference type="eggNOG" id="ENOG502SZP4">
    <property type="taxonomic scope" value="Eukaryota"/>
</dbReference>
<accession>A0A024TXW9</accession>
<dbReference type="GeneID" id="20085655"/>
<reference evidence="1" key="1">
    <citation type="submission" date="2013-12" db="EMBL/GenBank/DDBJ databases">
        <title>The Genome Sequence of Aphanomyces invadans NJM9701.</title>
        <authorList>
            <consortium name="The Broad Institute Genomics Platform"/>
            <person name="Russ C."/>
            <person name="Tyler B."/>
            <person name="van West P."/>
            <person name="Dieguez-Uribeondo J."/>
            <person name="Young S.K."/>
            <person name="Zeng Q."/>
            <person name="Gargeya S."/>
            <person name="Fitzgerald M."/>
            <person name="Abouelleil A."/>
            <person name="Alvarado L."/>
            <person name="Chapman S.B."/>
            <person name="Gainer-Dewar J."/>
            <person name="Goldberg J."/>
            <person name="Griggs A."/>
            <person name="Gujja S."/>
            <person name="Hansen M."/>
            <person name="Howarth C."/>
            <person name="Imamovic A."/>
            <person name="Ireland A."/>
            <person name="Larimer J."/>
            <person name="McCowan C."/>
            <person name="Murphy C."/>
            <person name="Pearson M."/>
            <person name="Poon T.W."/>
            <person name="Priest M."/>
            <person name="Roberts A."/>
            <person name="Saif S."/>
            <person name="Shea T."/>
            <person name="Sykes S."/>
            <person name="Wortman J."/>
            <person name="Nusbaum C."/>
            <person name="Birren B."/>
        </authorList>
    </citation>
    <scope>NUCLEOTIDE SEQUENCE [LARGE SCALE GENOMIC DNA]</scope>
    <source>
        <strain evidence="1">NJM9701</strain>
    </source>
</reference>
<name>A0A024TXW9_9STRA</name>
<gene>
    <name evidence="1" type="ORF">H310_08605</name>
</gene>
<protein>
    <submittedName>
        <fullName evidence="1">Uncharacterized protein</fullName>
    </submittedName>
</protein>
<dbReference type="OrthoDB" id="76086at2759"/>
<dbReference type="RefSeq" id="XP_008872658.1">
    <property type="nucleotide sequence ID" value="XM_008874436.1"/>
</dbReference>